<keyword evidence="2" id="KW-1185">Reference proteome</keyword>
<evidence type="ECO:0000313" key="1">
    <source>
        <dbReference type="EMBL" id="CQR71287.1"/>
    </source>
</evidence>
<dbReference type="Proteomes" id="UP000049855">
    <property type="component" value="Unassembled WGS sequence"/>
</dbReference>
<evidence type="ECO:0000313" key="2">
    <source>
        <dbReference type="Proteomes" id="UP000049855"/>
    </source>
</evidence>
<dbReference type="EMBL" id="CTRP01000004">
    <property type="protein sequence ID" value="CQR71287.1"/>
    <property type="molecule type" value="Genomic_DNA"/>
</dbReference>
<organism evidence="1 2">
    <name type="scientific">Sporomusa ovata</name>
    <dbReference type="NCBI Taxonomy" id="2378"/>
    <lineage>
        <taxon>Bacteria</taxon>
        <taxon>Bacillati</taxon>
        <taxon>Bacillota</taxon>
        <taxon>Negativicutes</taxon>
        <taxon>Selenomonadales</taxon>
        <taxon>Sporomusaceae</taxon>
        <taxon>Sporomusa</taxon>
    </lineage>
</organism>
<dbReference type="AlphaFoldDB" id="A0A0U1KV15"/>
<gene>
    <name evidence="1" type="ORF">SpAn4DRAFT_3792</name>
</gene>
<proteinExistence type="predicted"/>
<sequence length="43" mass="5016">MKTQTERIIAQQQMEMYNLQQQAELNGLQRNKTRAEADQHLAG</sequence>
<protein>
    <submittedName>
        <fullName evidence="1">Uncharacterized protein</fullName>
    </submittedName>
</protein>
<name>A0A0U1KV15_9FIRM</name>
<accession>A0A0U1KV15</accession>
<reference evidence="2" key="1">
    <citation type="submission" date="2015-03" db="EMBL/GenBank/DDBJ databases">
        <authorList>
            <person name="Nijsse Bart"/>
        </authorList>
    </citation>
    <scope>NUCLEOTIDE SEQUENCE [LARGE SCALE GENOMIC DNA]</scope>
</reference>